<gene>
    <name evidence="9" type="ORF">HXK26_07095</name>
</gene>
<evidence type="ECO:0000313" key="9">
    <source>
        <dbReference type="EMBL" id="MBF4808442.1"/>
    </source>
</evidence>
<dbReference type="PANTHER" id="PTHR11669:SF8">
    <property type="entry name" value="DNA POLYMERASE III SUBUNIT DELTA"/>
    <property type="match status" value="1"/>
</dbReference>
<dbReference type="SUPFAM" id="SSF52540">
    <property type="entry name" value="P-loop containing nucleoside triphosphate hydrolases"/>
    <property type="match status" value="1"/>
</dbReference>
<keyword evidence="5" id="KW-0235">DNA replication</keyword>
<keyword evidence="3" id="KW-0808">Transferase</keyword>
<sequence length="392" mass="43545">MPKELLQHTPLTKVEKTQIPAFEALHEQPRVREFFRRAFEQKRLSHAYLFVGAPGSGKIAAAEAVAKSIVCPHGGDGTCEDCIRVSHHTHPDVHWYKPQSASGYLIGQVREITADVMLAPIKAQNKVYVLDRADLLRTEAANALLKTIEEPPRDAIFILCARSTSTVLPTICSRCQVVPFRTLSEKDALSAVMRKTAASQTEARVALAVTGTPSRALDFLASPSRREVRRLMVEAVGDTLRCDSWDILGNAREIVAEVKIPLGTLQRAQEEALETHKDFLEKKVLKEVEKANKRELTVRERSGMMEALAAAESLLRDVLVRCENISEPIVNEDVADVVDRLASRTYTRGVIRALAAIQEASFNLEHMVTPQLVVETMLLAIKEALTCPPLYR</sequence>
<dbReference type="Pfam" id="PF13177">
    <property type="entry name" value="DNA_pol3_delta2"/>
    <property type="match status" value="1"/>
</dbReference>
<evidence type="ECO:0000256" key="7">
    <source>
        <dbReference type="ARBA" id="ARBA00049244"/>
    </source>
</evidence>
<evidence type="ECO:0000256" key="5">
    <source>
        <dbReference type="ARBA" id="ARBA00022705"/>
    </source>
</evidence>
<keyword evidence="4" id="KW-0548">Nucleotidyltransferase</keyword>
<dbReference type="EC" id="2.7.7.7" evidence="1"/>
<accession>A0A930W4R4</accession>
<dbReference type="InterPro" id="IPR027417">
    <property type="entry name" value="P-loop_NTPase"/>
</dbReference>
<proteinExistence type="predicted"/>
<organism evidence="9 10">
    <name type="scientific">Lancefieldella rimae</name>
    <dbReference type="NCBI Taxonomy" id="1383"/>
    <lineage>
        <taxon>Bacteria</taxon>
        <taxon>Bacillati</taxon>
        <taxon>Actinomycetota</taxon>
        <taxon>Coriobacteriia</taxon>
        <taxon>Coriobacteriales</taxon>
        <taxon>Atopobiaceae</taxon>
        <taxon>Lancefieldella</taxon>
    </lineage>
</organism>
<evidence type="ECO:0000313" key="10">
    <source>
        <dbReference type="Proteomes" id="UP000698335"/>
    </source>
</evidence>
<dbReference type="Proteomes" id="UP000698335">
    <property type="component" value="Unassembled WGS sequence"/>
</dbReference>
<dbReference type="PANTHER" id="PTHR11669">
    <property type="entry name" value="REPLICATION FACTOR C / DNA POLYMERASE III GAMMA-TAU SUBUNIT"/>
    <property type="match status" value="1"/>
</dbReference>
<name>A0A930W4R4_9ACTN</name>
<comment type="catalytic activity">
    <reaction evidence="7">
        <text>DNA(n) + a 2'-deoxyribonucleoside 5'-triphosphate = DNA(n+1) + diphosphate</text>
        <dbReference type="Rhea" id="RHEA:22508"/>
        <dbReference type="Rhea" id="RHEA-COMP:17339"/>
        <dbReference type="Rhea" id="RHEA-COMP:17340"/>
        <dbReference type="ChEBI" id="CHEBI:33019"/>
        <dbReference type="ChEBI" id="CHEBI:61560"/>
        <dbReference type="ChEBI" id="CHEBI:173112"/>
        <dbReference type="EC" id="2.7.7.7"/>
    </reaction>
</comment>
<evidence type="ECO:0000259" key="8">
    <source>
        <dbReference type="Pfam" id="PF09115"/>
    </source>
</evidence>
<evidence type="ECO:0000256" key="1">
    <source>
        <dbReference type="ARBA" id="ARBA00012417"/>
    </source>
</evidence>
<dbReference type="Gene3D" id="3.40.50.300">
    <property type="entry name" value="P-loop containing nucleotide triphosphate hydrolases"/>
    <property type="match status" value="1"/>
</dbReference>
<dbReference type="AlphaFoldDB" id="A0A930W4R4"/>
<dbReference type="InterPro" id="IPR050238">
    <property type="entry name" value="DNA_Rep/Repair_Clamp_Loader"/>
</dbReference>
<evidence type="ECO:0000256" key="4">
    <source>
        <dbReference type="ARBA" id="ARBA00022695"/>
    </source>
</evidence>
<evidence type="ECO:0000256" key="3">
    <source>
        <dbReference type="ARBA" id="ARBA00022679"/>
    </source>
</evidence>
<comment type="caution">
    <text evidence="9">The sequence shown here is derived from an EMBL/GenBank/DDBJ whole genome shotgun (WGS) entry which is preliminary data.</text>
</comment>
<protein>
    <recommendedName>
        <fullName evidence="2">DNA polymerase III subunit delta'</fullName>
        <ecNumber evidence="1">2.7.7.7</ecNumber>
    </recommendedName>
</protein>
<reference evidence="9" key="1">
    <citation type="submission" date="2020-04" db="EMBL/GenBank/DDBJ databases">
        <title>Deep metagenomics examines the oral microbiome during advanced dental caries in children, revealing novel taxa and co-occurrences with host molecules.</title>
        <authorList>
            <person name="Baker J.L."/>
            <person name="Morton J.T."/>
            <person name="Dinis M."/>
            <person name="Alvarez R."/>
            <person name="Tran N.C."/>
            <person name="Knight R."/>
            <person name="Edlund A."/>
        </authorList>
    </citation>
    <scope>NUCLEOTIDE SEQUENCE</scope>
    <source>
        <strain evidence="9">JCVI_38_bin.5</strain>
    </source>
</reference>
<keyword evidence="6" id="KW-0239">DNA-directed DNA polymerase</keyword>
<dbReference type="GO" id="GO:0003677">
    <property type="term" value="F:DNA binding"/>
    <property type="evidence" value="ECO:0007669"/>
    <property type="project" value="InterPro"/>
</dbReference>
<dbReference type="GO" id="GO:0003887">
    <property type="term" value="F:DNA-directed DNA polymerase activity"/>
    <property type="evidence" value="ECO:0007669"/>
    <property type="project" value="UniProtKB-KW"/>
</dbReference>
<evidence type="ECO:0000256" key="2">
    <source>
        <dbReference type="ARBA" id="ARBA00014363"/>
    </source>
</evidence>
<dbReference type="GO" id="GO:0006261">
    <property type="term" value="P:DNA-templated DNA replication"/>
    <property type="evidence" value="ECO:0007669"/>
    <property type="project" value="TreeGrafter"/>
</dbReference>
<evidence type="ECO:0000256" key="6">
    <source>
        <dbReference type="ARBA" id="ARBA00022932"/>
    </source>
</evidence>
<dbReference type="Pfam" id="PF09115">
    <property type="entry name" value="DNApol3-delta_C"/>
    <property type="match status" value="1"/>
</dbReference>
<feature type="domain" description="DNA polymerase III delta subunit C-terminal" evidence="8">
    <location>
        <begin position="313"/>
        <end position="381"/>
    </location>
</feature>
<dbReference type="GO" id="GO:0009360">
    <property type="term" value="C:DNA polymerase III complex"/>
    <property type="evidence" value="ECO:0007669"/>
    <property type="project" value="InterPro"/>
</dbReference>
<dbReference type="EMBL" id="JABZGW010000375">
    <property type="protein sequence ID" value="MBF4808442.1"/>
    <property type="molecule type" value="Genomic_DNA"/>
</dbReference>
<dbReference type="InterPro" id="IPR015199">
    <property type="entry name" value="DNA_pol_III_delta_C"/>
</dbReference>